<organism evidence="1 2">
    <name type="scientific">Platanthera guangdongensis</name>
    <dbReference type="NCBI Taxonomy" id="2320717"/>
    <lineage>
        <taxon>Eukaryota</taxon>
        <taxon>Viridiplantae</taxon>
        <taxon>Streptophyta</taxon>
        <taxon>Embryophyta</taxon>
        <taxon>Tracheophyta</taxon>
        <taxon>Spermatophyta</taxon>
        <taxon>Magnoliopsida</taxon>
        <taxon>Liliopsida</taxon>
        <taxon>Asparagales</taxon>
        <taxon>Orchidaceae</taxon>
        <taxon>Orchidoideae</taxon>
        <taxon>Orchideae</taxon>
        <taxon>Orchidinae</taxon>
        <taxon>Platanthera</taxon>
    </lineage>
</organism>
<reference evidence="1 2" key="1">
    <citation type="journal article" date="2022" name="Nat. Plants">
        <title>Genomes of leafy and leafless Platanthera orchids illuminate the evolution of mycoheterotrophy.</title>
        <authorList>
            <person name="Li M.H."/>
            <person name="Liu K.W."/>
            <person name="Li Z."/>
            <person name="Lu H.C."/>
            <person name="Ye Q.L."/>
            <person name="Zhang D."/>
            <person name="Wang J.Y."/>
            <person name="Li Y.F."/>
            <person name="Zhong Z.M."/>
            <person name="Liu X."/>
            <person name="Yu X."/>
            <person name="Liu D.K."/>
            <person name="Tu X.D."/>
            <person name="Liu B."/>
            <person name="Hao Y."/>
            <person name="Liao X.Y."/>
            <person name="Jiang Y.T."/>
            <person name="Sun W.H."/>
            <person name="Chen J."/>
            <person name="Chen Y.Q."/>
            <person name="Ai Y."/>
            <person name="Zhai J.W."/>
            <person name="Wu S.S."/>
            <person name="Zhou Z."/>
            <person name="Hsiao Y.Y."/>
            <person name="Wu W.L."/>
            <person name="Chen Y.Y."/>
            <person name="Lin Y.F."/>
            <person name="Hsu J.L."/>
            <person name="Li C.Y."/>
            <person name="Wang Z.W."/>
            <person name="Zhao X."/>
            <person name="Zhong W.Y."/>
            <person name="Ma X.K."/>
            <person name="Ma L."/>
            <person name="Huang J."/>
            <person name="Chen G.Z."/>
            <person name="Huang M.Z."/>
            <person name="Huang L."/>
            <person name="Peng D.H."/>
            <person name="Luo Y.B."/>
            <person name="Zou S.Q."/>
            <person name="Chen S.P."/>
            <person name="Lan S."/>
            <person name="Tsai W.C."/>
            <person name="Van de Peer Y."/>
            <person name="Liu Z.J."/>
        </authorList>
    </citation>
    <scope>NUCLEOTIDE SEQUENCE [LARGE SCALE GENOMIC DNA]</scope>
    <source>
        <strain evidence="1">Lor288</strain>
    </source>
</reference>
<sequence>MWIGQSRYDFCCFNFNQRCNKLSKDQNRSMWLDTRTIQSRPSSIEGCFMDIMIPNEKFLGIHTTEVVTRVC</sequence>
<evidence type="ECO:0000313" key="1">
    <source>
        <dbReference type="EMBL" id="KAK8969916.1"/>
    </source>
</evidence>
<dbReference type="Proteomes" id="UP001412067">
    <property type="component" value="Unassembled WGS sequence"/>
</dbReference>
<accession>A0ABR2N0P3</accession>
<evidence type="ECO:0000313" key="2">
    <source>
        <dbReference type="Proteomes" id="UP001412067"/>
    </source>
</evidence>
<dbReference type="EMBL" id="JBBWWR010000002">
    <property type="protein sequence ID" value="KAK8969916.1"/>
    <property type="molecule type" value="Genomic_DNA"/>
</dbReference>
<name>A0ABR2N0P3_9ASPA</name>
<comment type="caution">
    <text evidence="1">The sequence shown here is derived from an EMBL/GenBank/DDBJ whole genome shotgun (WGS) entry which is preliminary data.</text>
</comment>
<protein>
    <submittedName>
        <fullName evidence="1">Uncharacterized protein</fullName>
    </submittedName>
</protein>
<keyword evidence="2" id="KW-1185">Reference proteome</keyword>
<proteinExistence type="predicted"/>
<gene>
    <name evidence="1" type="ORF">KSP40_PGU012650</name>
</gene>